<dbReference type="AlphaFoldDB" id="A0A4S4DGV1"/>
<dbReference type="EMBL" id="SDRB02011519">
    <property type="protein sequence ID" value="THG01066.1"/>
    <property type="molecule type" value="Genomic_DNA"/>
</dbReference>
<evidence type="ECO:0000313" key="1">
    <source>
        <dbReference type="EMBL" id="THG01066.1"/>
    </source>
</evidence>
<comment type="caution">
    <text evidence="1">The sequence shown here is derived from an EMBL/GenBank/DDBJ whole genome shotgun (WGS) entry which is preliminary data.</text>
</comment>
<name>A0A4S4DGV1_CAMSN</name>
<dbReference type="Proteomes" id="UP000306102">
    <property type="component" value="Unassembled WGS sequence"/>
</dbReference>
<keyword evidence="2" id="KW-1185">Reference proteome</keyword>
<organism evidence="1 2">
    <name type="scientific">Camellia sinensis var. sinensis</name>
    <name type="common">China tea</name>
    <dbReference type="NCBI Taxonomy" id="542762"/>
    <lineage>
        <taxon>Eukaryota</taxon>
        <taxon>Viridiplantae</taxon>
        <taxon>Streptophyta</taxon>
        <taxon>Embryophyta</taxon>
        <taxon>Tracheophyta</taxon>
        <taxon>Spermatophyta</taxon>
        <taxon>Magnoliopsida</taxon>
        <taxon>eudicotyledons</taxon>
        <taxon>Gunneridae</taxon>
        <taxon>Pentapetalae</taxon>
        <taxon>asterids</taxon>
        <taxon>Ericales</taxon>
        <taxon>Theaceae</taxon>
        <taxon>Camellia</taxon>
    </lineage>
</organism>
<gene>
    <name evidence="1" type="ORF">TEA_015092</name>
</gene>
<reference evidence="1 2" key="1">
    <citation type="journal article" date="2018" name="Proc. Natl. Acad. Sci. U.S.A.">
        <title>Draft genome sequence of Camellia sinensis var. sinensis provides insights into the evolution of the tea genome and tea quality.</title>
        <authorList>
            <person name="Wei C."/>
            <person name="Yang H."/>
            <person name="Wang S."/>
            <person name="Zhao J."/>
            <person name="Liu C."/>
            <person name="Gao L."/>
            <person name="Xia E."/>
            <person name="Lu Y."/>
            <person name="Tai Y."/>
            <person name="She G."/>
            <person name="Sun J."/>
            <person name="Cao H."/>
            <person name="Tong W."/>
            <person name="Gao Q."/>
            <person name="Li Y."/>
            <person name="Deng W."/>
            <person name="Jiang X."/>
            <person name="Wang W."/>
            <person name="Chen Q."/>
            <person name="Zhang S."/>
            <person name="Li H."/>
            <person name="Wu J."/>
            <person name="Wang P."/>
            <person name="Li P."/>
            <person name="Shi C."/>
            <person name="Zheng F."/>
            <person name="Jian J."/>
            <person name="Huang B."/>
            <person name="Shan D."/>
            <person name="Shi M."/>
            <person name="Fang C."/>
            <person name="Yue Y."/>
            <person name="Li F."/>
            <person name="Li D."/>
            <person name="Wei S."/>
            <person name="Han B."/>
            <person name="Jiang C."/>
            <person name="Yin Y."/>
            <person name="Xia T."/>
            <person name="Zhang Z."/>
            <person name="Bennetzen J.L."/>
            <person name="Zhao S."/>
            <person name="Wan X."/>
        </authorList>
    </citation>
    <scope>NUCLEOTIDE SEQUENCE [LARGE SCALE GENOMIC DNA]</scope>
    <source>
        <strain evidence="2">cv. Shuchazao</strain>
        <tissue evidence="1">Leaf</tissue>
    </source>
</reference>
<accession>A0A4S4DGV1</accession>
<protein>
    <submittedName>
        <fullName evidence="1">Uncharacterized protein</fullName>
    </submittedName>
</protein>
<proteinExistence type="predicted"/>
<evidence type="ECO:0000313" key="2">
    <source>
        <dbReference type="Proteomes" id="UP000306102"/>
    </source>
</evidence>
<sequence>MSSEIFYPLNNLTSTRFNHAFSMNEHVMKIKEDLDMKRLYESKFGKMNNSNSFAFSSSSFPYTSNSEGNQNTISRLLSQGEKTSMSEITNLSRFREFSVRNRRGESESSERMRAIWLPIARRTVQCSTIDWLCLYNCMIQEVFLRSQPLQEMIFIYINCSEMALPCYKLWVQESSLATWCCHVVSPQCSHDISWVAAPP</sequence>